<evidence type="ECO:0000313" key="1">
    <source>
        <dbReference type="EMBL" id="MBA9043233.1"/>
    </source>
</evidence>
<keyword evidence="2" id="KW-1185">Reference proteome</keyword>
<organism evidence="1 2">
    <name type="scientific">Priestia aryabhattai</name>
    <name type="common">Bacillus aryabhattai</name>
    <dbReference type="NCBI Taxonomy" id="412384"/>
    <lineage>
        <taxon>Bacteria</taxon>
        <taxon>Bacillati</taxon>
        <taxon>Bacillota</taxon>
        <taxon>Bacilli</taxon>
        <taxon>Bacillales</taxon>
        <taxon>Bacillaceae</taxon>
        <taxon>Priestia</taxon>
    </lineage>
</organism>
<proteinExistence type="predicted"/>
<sequence>MDMFLRNINPMAVKKIDEIKKRRFFIRIFLKGGLEKREVLREIKDCDKGRKEKS</sequence>
<comment type="caution">
    <text evidence="1">The sequence shown here is derived from an EMBL/GenBank/DDBJ whole genome shotgun (WGS) entry which is preliminary data.</text>
</comment>
<gene>
    <name evidence="1" type="ORF">HNP21_006429</name>
</gene>
<dbReference type="AlphaFoldDB" id="A0A7W3RJ52"/>
<dbReference type="RefSeq" id="WP_182528346.1">
    <property type="nucleotide sequence ID" value="NZ_JACJHT010000035.1"/>
</dbReference>
<reference evidence="1" key="1">
    <citation type="submission" date="2020-08" db="EMBL/GenBank/DDBJ databases">
        <title>Functional genomics of gut bacteria from endangered species of beetles.</title>
        <authorList>
            <person name="Carlos-Shanley C."/>
        </authorList>
    </citation>
    <scope>NUCLEOTIDE SEQUENCE [LARGE SCALE GENOMIC DNA]</scope>
    <source>
        <strain evidence="1">S00060</strain>
    </source>
</reference>
<dbReference type="EMBL" id="JACJHT010000035">
    <property type="protein sequence ID" value="MBA9043233.1"/>
    <property type="molecule type" value="Genomic_DNA"/>
</dbReference>
<name>A0A7W3RJ52_PRIAR</name>
<evidence type="ECO:0000313" key="2">
    <source>
        <dbReference type="Proteomes" id="UP000543174"/>
    </source>
</evidence>
<protein>
    <submittedName>
        <fullName evidence="1">Uncharacterized protein</fullName>
    </submittedName>
</protein>
<accession>A0A7W3RJ52</accession>
<dbReference type="Proteomes" id="UP000543174">
    <property type="component" value="Unassembled WGS sequence"/>
</dbReference>